<dbReference type="NCBIfam" id="NF005913">
    <property type="entry name" value="PRK07906.1"/>
    <property type="match status" value="1"/>
</dbReference>
<keyword evidence="8" id="KW-1185">Reference proteome</keyword>
<dbReference type="Proteomes" id="UP001361570">
    <property type="component" value="Unassembled WGS sequence"/>
</dbReference>
<dbReference type="InterPro" id="IPR036264">
    <property type="entry name" value="Bact_exopeptidase_dim_dom"/>
</dbReference>
<dbReference type="PROSITE" id="PS00758">
    <property type="entry name" value="ARGE_DAPE_CPG2_1"/>
    <property type="match status" value="1"/>
</dbReference>
<keyword evidence="5" id="KW-0862">Zinc</keyword>
<reference evidence="7 8" key="1">
    <citation type="submission" date="2024-03" db="EMBL/GenBank/DDBJ databases">
        <title>Draft genome sequence of Klenkia sp. LSe6-5.</title>
        <authorList>
            <person name="Duangmal K."/>
            <person name="Chantavorakit T."/>
        </authorList>
    </citation>
    <scope>NUCLEOTIDE SEQUENCE [LARGE SCALE GENOMIC DNA]</scope>
    <source>
        <strain evidence="7 8">LSe6-5</strain>
    </source>
</reference>
<dbReference type="PANTHER" id="PTHR43808">
    <property type="entry name" value="ACETYLORNITHINE DEACETYLASE"/>
    <property type="match status" value="1"/>
</dbReference>
<dbReference type="SUPFAM" id="SSF53187">
    <property type="entry name" value="Zn-dependent exopeptidases"/>
    <property type="match status" value="1"/>
</dbReference>
<dbReference type="Gene3D" id="1.10.150.900">
    <property type="match status" value="1"/>
</dbReference>
<dbReference type="Gene3D" id="3.40.630.10">
    <property type="entry name" value="Zn peptidases"/>
    <property type="match status" value="1"/>
</dbReference>
<dbReference type="Pfam" id="PF01546">
    <property type="entry name" value="Peptidase_M20"/>
    <property type="match status" value="1"/>
</dbReference>
<comment type="similarity">
    <text evidence="2">Belongs to the peptidase M20A family.</text>
</comment>
<comment type="cofactor">
    <cofactor evidence="1">
        <name>Zn(2+)</name>
        <dbReference type="ChEBI" id="CHEBI:29105"/>
    </cofactor>
</comment>
<keyword evidence="4" id="KW-0378">Hydrolase</keyword>
<dbReference type="RefSeq" id="WP_336403463.1">
    <property type="nucleotide sequence ID" value="NZ_JBAPLU010000004.1"/>
</dbReference>
<organism evidence="7 8">
    <name type="scientific">Klenkia sesuvii</name>
    <dbReference type="NCBI Taxonomy" id="3103137"/>
    <lineage>
        <taxon>Bacteria</taxon>
        <taxon>Bacillati</taxon>
        <taxon>Actinomycetota</taxon>
        <taxon>Actinomycetes</taxon>
        <taxon>Geodermatophilales</taxon>
        <taxon>Geodermatophilaceae</taxon>
        <taxon>Klenkia</taxon>
    </lineage>
</organism>
<dbReference type="InterPro" id="IPR001261">
    <property type="entry name" value="ArgE/DapE_CS"/>
</dbReference>
<evidence type="ECO:0000256" key="1">
    <source>
        <dbReference type="ARBA" id="ARBA00001947"/>
    </source>
</evidence>
<dbReference type="InterPro" id="IPR002933">
    <property type="entry name" value="Peptidase_M20"/>
</dbReference>
<evidence type="ECO:0000256" key="3">
    <source>
        <dbReference type="ARBA" id="ARBA00022723"/>
    </source>
</evidence>
<dbReference type="SUPFAM" id="SSF55031">
    <property type="entry name" value="Bacterial exopeptidase dimerisation domain"/>
    <property type="match status" value="1"/>
</dbReference>
<accession>A0ABU8DR40</accession>
<comment type="caution">
    <text evidence="7">The sequence shown here is derived from an EMBL/GenBank/DDBJ whole genome shotgun (WGS) entry which is preliminary data.</text>
</comment>
<sequence>MAETTAPAPLERAQAEVADLLSELIRIDTTNTGDTTTSVGERKAAEWVAGKLDEVGIDSVIHESEKGRASLVARIPGADRERPGLLIHGHLDVVPADKREWTVDPFSGEQRDGYVWGRGAVDMKDMDCMTLALVRDWARTGTKPPRDVVLALVADEEAGGKYGAHYLVDHHADLFENVSEAISEVGGFSLTVRDDLRLYLIQTAEKGLAWMRLTAQARPGHGSFVHDDNAVTQLAAAVARIGSTRLPTVLTPPMKQFIEEVSDAYGIEIDVDHPDEALARLGSISRMIGAALRNTVNPTMLDAGYKTNVIPGTASATIDGRFLYGQEEAFEAQIDELLGEGVTREYITHDQAVETTFDGPLVEQMVTALKAEDDGARPVPFTMSGGTDAKSFETLGMRCFGFSPLRLPADLDFAGLFHGIDERVPVESLRFGVRVLDRFLRAS</sequence>
<dbReference type="InterPro" id="IPR011650">
    <property type="entry name" value="Peptidase_M20_dimer"/>
</dbReference>
<evidence type="ECO:0000256" key="5">
    <source>
        <dbReference type="ARBA" id="ARBA00022833"/>
    </source>
</evidence>
<dbReference type="InterPro" id="IPR050072">
    <property type="entry name" value="Peptidase_M20A"/>
</dbReference>
<name>A0ABU8DR40_9ACTN</name>
<evidence type="ECO:0000256" key="2">
    <source>
        <dbReference type="ARBA" id="ARBA00006247"/>
    </source>
</evidence>
<evidence type="ECO:0000313" key="8">
    <source>
        <dbReference type="Proteomes" id="UP001361570"/>
    </source>
</evidence>
<evidence type="ECO:0000313" key="7">
    <source>
        <dbReference type="EMBL" id="MEI4271327.1"/>
    </source>
</evidence>
<dbReference type="PANTHER" id="PTHR43808:SF8">
    <property type="entry name" value="PEPTIDASE M20 DIMERISATION DOMAIN-CONTAINING PROTEIN"/>
    <property type="match status" value="1"/>
</dbReference>
<gene>
    <name evidence="7" type="ORF">TEK04_06295</name>
</gene>
<dbReference type="EMBL" id="JBAPLU010000004">
    <property type="protein sequence ID" value="MEI4271327.1"/>
    <property type="molecule type" value="Genomic_DNA"/>
</dbReference>
<keyword evidence="3" id="KW-0479">Metal-binding</keyword>
<dbReference type="Gene3D" id="3.30.70.360">
    <property type="match status" value="1"/>
</dbReference>
<evidence type="ECO:0000256" key="4">
    <source>
        <dbReference type="ARBA" id="ARBA00022801"/>
    </source>
</evidence>
<feature type="domain" description="Peptidase M20 dimerisation" evidence="6">
    <location>
        <begin position="203"/>
        <end position="338"/>
    </location>
</feature>
<protein>
    <submittedName>
        <fullName evidence="7">M20/M25/M40 family metallo-hydrolase</fullName>
    </submittedName>
</protein>
<dbReference type="Pfam" id="PF07687">
    <property type="entry name" value="M20_dimer"/>
    <property type="match status" value="1"/>
</dbReference>
<dbReference type="PIRSF" id="PIRSF036696">
    <property type="entry name" value="ACY-1"/>
    <property type="match status" value="1"/>
</dbReference>
<proteinExistence type="inferred from homology"/>
<evidence type="ECO:0000259" key="6">
    <source>
        <dbReference type="Pfam" id="PF07687"/>
    </source>
</evidence>